<organism evidence="1">
    <name type="scientific">marine sediment metagenome</name>
    <dbReference type="NCBI Taxonomy" id="412755"/>
    <lineage>
        <taxon>unclassified sequences</taxon>
        <taxon>metagenomes</taxon>
        <taxon>ecological metagenomes</taxon>
    </lineage>
</organism>
<dbReference type="EMBL" id="BARW01000395">
    <property type="protein sequence ID" value="GAI63903.1"/>
    <property type="molecule type" value="Genomic_DNA"/>
</dbReference>
<comment type="caution">
    <text evidence="1">The sequence shown here is derived from an EMBL/GenBank/DDBJ whole genome shotgun (WGS) entry which is preliminary data.</text>
</comment>
<dbReference type="AlphaFoldDB" id="X1Q6Q0"/>
<sequence>MSKQVNVKIYDSGHFTMFIIETRKYRRFITISKKKPFFKTMDQKLYFENGKFCRKVGCQWIEQKKWQELVDTGKLGEFVNSPKQKRYRDLRYKLHGYY</sequence>
<accession>X1Q6Q0</accession>
<evidence type="ECO:0000313" key="1">
    <source>
        <dbReference type="EMBL" id="GAI63903.1"/>
    </source>
</evidence>
<name>X1Q6Q0_9ZZZZ</name>
<proteinExistence type="predicted"/>
<gene>
    <name evidence="1" type="ORF">S12H4_01838</name>
</gene>
<protein>
    <submittedName>
        <fullName evidence="1">Uncharacterized protein</fullName>
    </submittedName>
</protein>
<reference evidence="1" key="1">
    <citation type="journal article" date="2014" name="Front. Microbiol.">
        <title>High frequency of phylogenetically diverse reductive dehalogenase-homologous genes in deep subseafloor sedimentary metagenomes.</title>
        <authorList>
            <person name="Kawai M."/>
            <person name="Futagami T."/>
            <person name="Toyoda A."/>
            <person name="Takaki Y."/>
            <person name="Nishi S."/>
            <person name="Hori S."/>
            <person name="Arai W."/>
            <person name="Tsubouchi T."/>
            <person name="Morono Y."/>
            <person name="Uchiyama I."/>
            <person name="Ito T."/>
            <person name="Fujiyama A."/>
            <person name="Inagaki F."/>
            <person name="Takami H."/>
        </authorList>
    </citation>
    <scope>NUCLEOTIDE SEQUENCE</scope>
    <source>
        <strain evidence="1">Expedition CK06-06</strain>
    </source>
</reference>